<protein>
    <submittedName>
        <fullName evidence="3">Multifunctional 2',3'-cyclic-nucleotide 2'-phosphodiesterase/5'-nucleotidase/3'-nucleotidase</fullName>
    </submittedName>
</protein>
<feature type="domain" description="5'-Nucleotidase C-terminal" evidence="2">
    <location>
        <begin position="305"/>
        <end position="444"/>
    </location>
</feature>
<dbReference type="GO" id="GO:0016787">
    <property type="term" value="F:hydrolase activity"/>
    <property type="evidence" value="ECO:0007669"/>
    <property type="project" value="UniProtKB-KW"/>
</dbReference>
<dbReference type="RefSeq" id="WP_307905144.1">
    <property type="nucleotide sequence ID" value="NZ_AP027059.1"/>
</dbReference>
<keyword evidence="1" id="KW-0547">Nucleotide-binding</keyword>
<dbReference type="SUPFAM" id="SSF55816">
    <property type="entry name" value="5'-nucleotidase (syn. UDP-sugar hydrolase), C-terminal domain"/>
    <property type="match status" value="1"/>
</dbReference>
<evidence type="ECO:0000313" key="4">
    <source>
        <dbReference type="Proteomes" id="UP001321582"/>
    </source>
</evidence>
<dbReference type="Proteomes" id="UP001321582">
    <property type="component" value="Chromosome"/>
</dbReference>
<dbReference type="InterPro" id="IPR008334">
    <property type="entry name" value="5'-Nucleotdase_C"/>
</dbReference>
<proteinExistence type="inferred from homology"/>
<dbReference type="PANTHER" id="PTHR11575">
    <property type="entry name" value="5'-NUCLEOTIDASE-RELATED"/>
    <property type="match status" value="1"/>
</dbReference>
<name>A0AAU9DFP2_9FUSO</name>
<evidence type="ECO:0000313" key="3">
    <source>
        <dbReference type="EMBL" id="BDU50212.1"/>
    </source>
</evidence>
<evidence type="ECO:0000259" key="2">
    <source>
        <dbReference type="Pfam" id="PF02872"/>
    </source>
</evidence>
<dbReference type="PANTHER" id="PTHR11575:SF24">
    <property type="entry name" value="5'-NUCLEOTIDASE"/>
    <property type="match status" value="1"/>
</dbReference>
<keyword evidence="1" id="KW-0378">Hydrolase</keyword>
<dbReference type="Pfam" id="PF02872">
    <property type="entry name" value="5_nucleotid_C"/>
    <property type="match status" value="1"/>
</dbReference>
<gene>
    <name evidence="3" type="ORF">HLVA_07810</name>
</gene>
<dbReference type="InterPro" id="IPR029052">
    <property type="entry name" value="Metallo-depent_PP-like"/>
</dbReference>
<comment type="similarity">
    <text evidence="1">Belongs to the 5'-nucleotidase family.</text>
</comment>
<dbReference type="Gene3D" id="3.90.780.10">
    <property type="entry name" value="5'-Nucleotidase, C-terminal domain"/>
    <property type="match status" value="1"/>
</dbReference>
<sequence length="487" mass="55988">MIRILKTLLLFFLLIVSLVGCGGTKEKKVAVIFTSSIEGRIDGINTDKGKFGGIVNIAEEIRIKRKELEENGYKVLLMDTGNSLSGTYYGSGDNIYNIYEKIGYQVIGIGARELELGIDKVGEFNKKGKLKFVLTNISEIDKYANEEVTIKINDVKISILNFIDYESQNNYKRELKGLKAYSAIGEVALKKVDDVSKKSDVVLVINNGTPVMKYKYLNTNIKNLINISRHDFKNRNIYNLKRYGQELGVITFAYNRNGKIIKNFKIEKFPITEMKINNAKDIEKLLEYEKQSKQQEGETVLGKSNIILDRDNSYKEESPITNFVCDVLYEKYKNKGVKFVLINNGSVRKPLLKGNITKKDIFNVIPFFNYSTILDLKGKDIQRILEKQNEFYGRIRMQSNLGVIQKISKNKLEVYLNGKKLEDEKYYRILTTNYLANGGDDCTEFANKINTEYGNLLREDVEEYVRKKKIIDYKFKKRILKLGGQND</sequence>
<organism evidence="3 4">
    <name type="scientific">Haliovirga abyssi</name>
    <dbReference type="NCBI Taxonomy" id="2996794"/>
    <lineage>
        <taxon>Bacteria</taxon>
        <taxon>Fusobacteriati</taxon>
        <taxon>Fusobacteriota</taxon>
        <taxon>Fusobacteriia</taxon>
        <taxon>Fusobacteriales</taxon>
        <taxon>Haliovirgaceae</taxon>
        <taxon>Haliovirga</taxon>
    </lineage>
</organism>
<dbReference type="EMBL" id="AP027059">
    <property type="protein sequence ID" value="BDU50212.1"/>
    <property type="molecule type" value="Genomic_DNA"/>
</dbReference>
<dbReference type="KEGG" id="haby:HLVA_07810"/>
<dbReference type="SUPFAM" id="SSF56300">
    <property type="entry name" value="Metallo-dependent phosphatases"/>
    <property type="match status" value="1"/>
</dbReference>
<dbReference type="GO" id="GO:0000166">
    <property type="term" value="F:nucleotide binding"/>
    <property type="evidence" value="ECO:0007669"/>
    <property type="project" value="UniProtKB-KW"/>
</dbReference>
<dbReference type="InterPro" id="IPR006179">
    <property type="entry name" value="5_nucleotidase/apyrase"/>
</dbReference>
<dbReference type="Gene3D" id="3.60.21.10">
    <property type="match status" value="1"/>
</dbReference>
<dbReference type="GO" id="GO:0009166">
    <property type="term" value="P:nucleotide catabolic process"/>
    <property type="evidence" value="ECO:0007669"/>
    <property type="project" value="InterPro"/>
</dbReference>
<dbReference type="PRINTS" id="PR01607">
    <property type="entry name" value="APYRASEFAMLY"/>
</dbReference>
<accession>A0AAU9DFP2</accession>
<reference evidence="3 4" key="1">
    <citation type="submission" date="2022-11" db="EMBL/GenBank/DDBJ databases">
        <title>Haliovirga abyssi gen. nov., sp. nov., a mesophilic fermentative bacterium isolated from the Iheya North hydrothermal field and the proposal of Haliovirgaceae fam. nov.</title>
        <authorList>
            <person name="Miyazaki U."/>
            <person name="Tame A."/>
            <person name="Miyazaki J."/>
            <person name="Takai K."/>
            <person name="Sawayama S."/>
            <person name="Kitajima M."/>
            <person name="Okamoto A."/>
            <person name="Nakagawa S."/>
        </authorList>
    </citation>
    <scope>NUCLEOTIDE SEQUENCE [LARGE SCALE GENOMIC DNA]</scope>
    <source>
        <strain evidence="3 4">IC12</strain>
    </source>
</reference>
<keyword evidence="4" id="KW-1185">Reference proteome</keyword>
<dbReference type="InterPro" id="IPR036907">
    <property type="entry name" value="5'-Nucleotdase_C_sf"/>
</dbReference>
<evidence type="ECO:0000256" key="1">
    <source>
        <dbReference type="RuleBase" id="RU362119"/>
    </source>
</evidence>
<dbReference type="AlphaFoldDB" id="A0AAU9DFP2"/>
<dbReference type="PROSITE" id="PS51257">
    <property type="entry name" value="PROKAR_LIPOPROTEIN"/>
    <property type="match status" value="1"/>
</dbReference>